<name>A0A8J4SVE2_9TREM</name>
<feature type="non-terminal residue" evidence="1">
    <location>
        <position position="1"/>
    </location>
</feature>
<comment type="caution">
    <text evidence="1">The sequence shown here is derived from an EMBL/GenBank/DDBJ whole genome shotgun (WGS) entry which is preliminary data.</text>
</comment>
<organism evidence="1 2">
    <name type="scientific">Paragonimus heterotremus</name>
    <dbReference type="NCBI Taxonomy" id="100268"/>
    <lineage>
        <taxon>Eukaryota</taxon>
        <taxon>Metazoa</taxon>
        <taxon>Spiralia</taxon>
        <taxon>Lophotrochozoa</taxon>
        <taxon>Platyhelminthes</taxon>
        <taxon>Trematoda</taxon>
        <taxon>Digenea</taxon>
        <taxon>Plagiorchiida</taxon>
        <taxon>Troglotremata</taxon>
        <taxon>Troglotrematidae</taxon>
        <taxon>Paragonimus</taxon>
    </lineage>
</organism>
<gene>
    <name evidence="1" type="ORF">PHET_09062</name>
</gene>
<dbReference type="OrthoDB" id="6252165at2759"/>
<proteinExistence type="predicted"/>
<reference evidence="1" key="1">
    <citation type="submission" date="2019-05" db="EMBL/GenBank/DDBJ databases">
        <title>Annotation for the trematode Paragonimus heterotremus.</title>
        <authorList>
            <person name="Choi Y.-J."/>
        </authorList>
    </citation>
    <scope>NUCLEOTIDE SEQUENCE</scope>
    <source>
        <strain evidence="1">LC</strain>
    </source>
</reference>
<evidence type="ECO:0000313" key="1">
    <source>
        <dbReference type="EMBL" id="KAF5397355.1"/>
    </source>
</evidence>
<dbReference type="Proteomes" id="UP000748531">
    <property type="component" value="Unassembled WGS sequence"/>
</dbReference>
<keyword evidence="2" id="KW-1185">Reference proteome</keyword>
<dbReference type="EMBL" id="LUCH01006383">
    <property type="protein sequence ID" value="KAF5397355.1"/>
    <property type="molecule type" value="Genomic_DNA"/>
</dbReference>
<dbReference type="AlphaFoldDB" id="A0A8J4SVE2"/>
<accession>A0A8J4SVE2</accession>
<sequence>VNQWRREKNKLLTELERVLQSQQLQQCPFNDPVFTAAQAPLALAKPVRPVQRASLVIASAIAFDMYDVLVNELLHFYAPKIVQSTLIEAQLFQYLLEKTTGELIRETAKHQLERSETVARQKRLACIQKHATDRPGDVLGSVALELLLPWAGSQSLETVVKNKAEECTIEILALDLLLQRLVAIDQNMAATIKCRPLATFHAAANVDLVSIGLKSCCLQMFPNVLLLFSESFLRQVNGCL</sequence>
<protein>
    <submittedName>
        <fullName evidence="1">Uncharacterized protein</fullName>
    </submittedName>
</protein>
<evidence type="ECO:0000313" key="2">
    <source>
        <dbReference type="Proteomes" id="UP000748531"/>
    </source>
</evidence>